<evidence type="ECO:0000256" key="1">
    <source>
        <dbReference type="ARBA" id="ARBA00008070"/>
    </source>
</evidence>
<dbReference type="AlphaFoldDB" id="A0A815QFN0"/>
<protein>
    <recommendedName>
        <fullName evidence="7">Lethal giant larvae homologue 2 domain-containing protein</fullName>
    </recommendedName>
</protein>
<dbReference type="GO" id="GO:0005886">
    <property type="term" value="C:plasma membrane"/>
    <property type="evidence" value="ECO:0007669"/>
    <property type="project" value="TreeGrafter"/>
</dbReference>
<feature type="compositionally biased region" description="Polar residues" evidence="6">
    <location>
        <begin position="979"/>
        <end position="1007"/>
    </location>
</feature>
<feature type="compositionally biased region" description="Pro residues" evidence="6">
    <location>
        <begin position="1093"/>
        <end position="1105"/>
    </location>
</feature>
<evidence type="ECO:0000256" key="6">
    <source>
        <dbReference type="SAM" id="MobiDB-lite"/>
    </source>
</evidence>
<dbReference type="Gene3D" id="2.130.10.10">
    <property type="entry name" value="YVTN repeat-like/Quinoprotein amine dehydrogenase"/>
    <property type="match status" value="1"/>
</dbReference>
<dbReference type="InterPro" id="IPR000664">
    <property type="entry name" value="Lethal2_giant"/>
</dbReference>
<dbReference type="GO" id="GO:0032878">
    <property type="term" value="P:regulation of establishment or maintenance of cell polarity"/>
    <property type="evidence" value="ECO:0007669"/>
    <property type="project" value="TreeGrafter"/>
</dbReference>
<dbReference type="GO" id="GO:0006893">
    <property type="term" value="P:Golgi to plasma membrane transport"/>
    <property type="evidence" value="ECO:0007669"/>
    <property type="project" value="TreeGrafter"/>
</dbReference>
<dbReference type="Proteomes" id="UP000663828">
    <property type="component" value="Unassembled WGS sequence"/>
</dbReference>
<dbReference type="SUPFAM" id="SSF50978">
    <property type="entry name" value="WD40 repeat-like"/>
    <property type="match status" value="2"/>
</dbReference>
<dbReference type="GO" id="GO:0008593">
    <property type="term" value="P:regulation of Notch signaling pathway"/>
    <property type="evidence" value="ECO:0007669"/>
    <property type="project" value="TreeGrafter"/>
</dbReference>
<dbReference type="Pfam" id="PF08366">
    <property type="entry name" value="LLGL"/>
    <property type="match status" value="1"/>
</dbReference>
<evidence type="ECO:0000256" key="2">
    <source>
        <dbReference type="ARBA" id="ARBA00022483"/>
    </source>
</evidence>
<dbReference type="GO" id="GO:0030864">
    <property type="term" value="C:cortical actin cytoskeleton"/>
    <property type="evidence" value="ECO:0007669"/>
    <property type="project" value="TreeGrafter"/>
</dbReference>
<dbReference type="InterPro" id="IPR036322">
    <property type="entry name" value="WD40_repeat_dom_sf"/>
</dbReference>
<dbReference type="GO" id="GO:0005096">
    <property type="term" value="F:GTPase activator activity"/>
    <property type="evidence" value="ECO:0007669"/>
    <property type="project" value="TreeGrafter"/>
</dbReference>
<feature type="compositionally biased region" description="Polar residues" evidence="6">
    <location>
        <begin position="816"/>
        <end position="825"/>
    </location>
</feature>
<dbReference type="GO" id="GO:0045159">
    <property type="term" value="F:myosin II binding"/>
    <property type="evidence" value="ECO:0007669"/>
    <property type="project" value="TreeGrafter"/>
</dbReference>
<proteinExistence type="inferred from homology"/>
<dbReference type="PANTHER" id="PTHR10241:SF29">
    <property type="entry name" value="LETHAL(2) GIANT LARVAE PROTEIN"/>
    <property type="match status" value="1"/>
</dbReference>
<evidence type="ECO:0000259" key="7">
    <source>
        <dbReference type="Pfam" id="PF08366"/>
    </source>
</evidence>
<sequence length="1134" mass="126998">MFKFKLGRKQPEENEARRRLQKDLFAFSKLCDRGFPSRPSAIAYDFQLKLVAIGTHTGDIRIYGQADFQLSYNLDSTSIRKILFLNNLARLLILTFDGYLHLLEINNSPTLQIDRICTSNEDDGAILKNTQTLCLLRNNSNLLIGITNGNIYSFNIETFTLNATPVIPTEIIEKTIVEHCSGRIIHPGAVQSIVQHPTNDDKILIGYKNKLIVLWDLPSNSHDRTYIYKQEVESVCWYNQGMNFATCHSNGSYALWDPKQQLNKVDIEKIPYGPYPCTPMTKICVKTLRNGDPLIIFAGGLPRSSYANKHSISCLCENEHNAERTRHIAFDFTTQVIDFFTIDRARDDPEALVVLLNEEIIVIDLITDSWPSYHMPYLNSIHASPVICTTLVSGVNIEFYKKLVNYASIQFEDYSDRKWPITGGEINRLNYDSQQKNLLLTGHEDGSVQFWDVTNISMPLVYKLKTSDYFQVEQAPVDDVDEETWPPFKKTGTYDPYCDDPRLAIQKIALCTRTDTLIVAGTAGQVLTFQFISEAIDVNVNTITVNLLEGCESFVWKGHEELKTKPTFVPSGFFVTSAIQLYPPAAVSALALCSDIQSYAVGTSHGFALINYQQNRILTAKCTLDPNALGNTTSNTPSSIGHSTLIRGRSLKKSLRESFRRFRKGRTTKKATMVTTNQRIDENSPLSPTNMHLEEITRVPIERQVEFREFKQNDDQVLSMVRCLYFAKTFLNSVNDRTRSLWIGTNGGHVYVYSIVGLESQSNSQVSIATDQTSTCSLAKEIRLKHKAPVLSIAVLDSANQSIGQGSNIPMKESPSETSAASISGNPEQINTHRVLICSEEQFKIFTLPHLKPVCKYKLTATEGTRIILTDEVDLDNLNESHSESCLVCLDNMGQISIYTLPALRRQILFNCIKPTDITALSSFQFTPYAHAFYLQSSPELCEISFSPQMNFPYSMMISYDRLQRKTILRSVEEKAIKQANTSRTANTDEIPSKDSISSLTPTSQNFESHKTEPEEPVSITTVKSDQTGNNSGFSTNSDSAIDINSVNITNDLPTFQSTPIKVDIEPWITVSSNGHDQSPSRASPKSSKKTAAPPPPPPPKPPRPISVKVRQAPIITELHAFNGTSNQPSTIHS</sequence>
<keyword evidence="2" id="KW-0268">Exocytosis</keyword>
<gene>
    <name evidence="8" type="ORF">XAT740_LOCUS37525</name>
</gene>
<organism evidence="8 9">
    <name type="scientific">Adineta ricciae</name>
    <name type="common">Rotifer</name>
    <dbReference type="NCBI Taxonomy" id="249248"/>
    <lineage>
        <taxon>Eukaryota</taxon>
        <taxon>Metazoa</taxon>
        <taxon>Spiralia</taxon>
        <taxon>Gnathifera</taxon>
        <taxon>Rotifera</taxon>
        <taxon>Eurotatoria</taxon>
        <taxon>Bdelloidea</taxon>
        <taxon>Adinetida</taxon>
        <taxon>Adinetidae</taxon>
        <taxon>Adineta</taxon>
    </lineage>
</organism>
<feature type="repeat" description="WD" evidence="5">
    <location>
        <begin position="437"/>
        <end position="455"/>
    </location>
</feature>
<feature type="region of interest" description="Disordered" evidence="6">
    <location>
        <begin position="1071"/>
        <end position="1108"/>
    </location>
</feature>
<feature type="compositionally biased region" description="Low complexity" evidence="6">
    <location>
        <begin position="1080"/>
        <end position="1092"/>
    </location>
</feature>
<feature type="compositionally biased region" description="Polar residues" evidence="6">
    <location>
        <begin position="1019"/>
        <end position="1040"/>
    </location>
</feature>
<evidence type="ECO:0000313" key="9">
    <source>
        <dbReference type="Proteomes" id="UP000663828"/>
    </source>
</evidence>
<feature type="region of interest" description="Disordered" evidence="6">
    <location>
        <begin position="805"/>
        <end position="825"/>
    </location>
</feature>
<keyword evidence="9" id="KW-1185">Reference proteome</keyword>
<keyword evidence="3 5" id="KW-0853">WD repeat</keyword>
<dbReference type="PROSITE" id="PS50082">
    <property type="entry name" value="WD_REPEATS_2"/>
    <property type="match status" value="1"/>
</dbReference>
<accession>A0A815QFN0</accession>
<name>A0A815QFN0_ADIRI</name>
<dbReference type="GO" id="GO:0051294">
    <property type="term" value="P:establishment of spindle orientation"/>
    <property type="evidence" value="ECO:0007669"/>
    <property type="project" value="TreeGrafter"/>
</dbReference>
<reference evidence="8" key="1">
    <citation type="submission" date="2021-02" db="EMBL/GenBank/DDBJ databases">
        <authorList>
            <person name="Nowell W R."/>
        </authorList>
    </citation>
    <scope>NUCLEOTIDE SEQUENCE</scope>
</reference>
<dbReference type="GO" id="GO:0030866">
    <property type="term" value="P:cortical actin cytoskeleton organization"/>
    <property type="evidence" value="ECO:0007669"/>
    <property type="project" value="TreeGrafter"/>
</dbReference>
<dbReference type="PRINTS" id="PR00962">
    <property type="entry name" value="LETHAL2GIANT"/>
</dbReference>
<evidence type="ECO:0000256" key="4">
    <source>
        <dbReference type="ARBA" id="ARBA00022737"/>
    </source>
</evidence>
<keyword evidence="4" id="KW-0677">Repeat</keyword>
<feature type="domain" description="Lethal giant larvae homologue 2" evidence="7">
    <location>
        <begin position="269"/>
        <end position="371"/>
    </location>
</feature>
<evidence type="ECO:0000313" key="8">
    <source>
        <dbReference type="EMBL" id="CAF1462669.1"/>
    </source>
</evidence>
<dbReference type="PANTHER" id="PTHR10241">
    <property type="entry name" value="LETHAL 2 GIANT LARVAE PROTEIN"/>
    <property type="match status" value="1"/>
</dbReference>
<comment type="similarity">
    <text evidence="1">Belongs to the WD repeat L(2)GL family.</text>
</comment>
<dbReference type="InterPro" id="IPR015943">
    <property type="entry name" value="WD40/YVTN_repeat-like_dom_sf"/>
</dbReference>
<comment type="caution">
    <text evidence="8">The sequence shown here is derived from an EMBL/GenBank/DDBJ whole genome shotgun (WGS) entry which is preliminary data.</text>
</comment>
<dbReference type="GO" id="GO:0019905">
    <property type="term" value="F:syntaxin binding"/>
    <property type="evidence" value="ECO:0007669"/>
    <property type="project" value="TreeGrafter"/>
</dbReference>
<evidence type="ECO:0000256" key="5">
    <source>
        <dbReference type="PROSITE-ProRule" id="PRU00221"/>
    </source>
</evidence>
<evidence type="ECO:0000256" key="3">
    <source>
        <dbReference type="ARBA" id="ARBA00022574"/>
    </source>
</evidence>
<dbReference type="InterPro" id="IPR013577">
    <property type="entry name" value="LLGL2"/>
</dbReference>
<dbReference type="GO" id="GO:0006887">
    <property type="term" value="P:exocytosis"/>
    <property type="evidence" value="ECO:0007669"/>
    <property type="project" value="UniProtKB-KW"/>
</dbReference>
<feature type="region of interest" description="Disordered" evidence="6">
    <location>
        <begin position="977"/>
        <end position="1040"/>
    </location>
</feature>
<dbReference type="SMART" id="SM00320">
    <property type="entry name" value="WD40"/>
    <property type="match status" value="3"/>
</dbReference>
<dbReference type="EMBL" id="CAJNOR010003953">
    <property type="protein sequence ID" value="CAF1462669.1"/>
    <property type="molecule type" value="Genomic_DNA"/>
</dbReference>
<dbReference type="InterPro" id="IPR001680">
    <property type="entry name" value="WD40_rpt"/>
</dbReference>